<evidence type="ECO:0000313" key="1">
    <source>
        <dbReference type="EMBL" id="QHS93725.1"/>
    </source>
</evidence>
<dbReference type="AlphaFoldDB" id="A0A6C0BMV0"/>
<proteinExistence type="predicted"/>
<sequence>MGCKLSSQVEPLPKPSPKPVNLRDLEIYSQRLYWEYLGTGRKDILVSRLHENTKLPRDQIFKTKQSGIWAHPEIAEDFKSWANMIKIDI</sequence>
<dbReference type="EMBL" id="MN739209">
    <property type="protein sequence ID" value="QHS93725.1"/>
    <property type="molecule type" value="Genomic_DNA"/>
</dbReference>
<reference evidence="1" key="1">
    <citation type="journal article" date="2020" name="Nature">
        <title>Giant virus diversity and host interactions through global metagenomics.</title>
        <authorList>
            <person name="Schulz F."/>
            <person name="Roux S."/>
            <person name="Paez-Espino D."/>
            <person name="Jungbluth S."/>
            <person name="Walsh D.A."/>
            <person name="Denef V.J."/>
            <person name="McMahon K.D."/>
            <person name="Konstantinidis K.T."/>
            <person name="Eloe-Fadrosh E.A."/>
            <person name="Kyrpides N.C."/>
            <person name="Woyke T."/>
        </authorList>
    </citation>
    <scope>NUCLEOTIDE SEQUENCE</scope>
    <source>
        <strain evidence="1">GVMAG-M-3300018080-19</strain>
    </source>
</reference>
<organism evidence="1">
    <name type="scientific">viral metagenome</name>
    <dbReference type="NCBI Taxonomy" id="1070528"/>
    <lineage>
        <taxon>unclassified sequences</taxon>
        <taxon>metagenomes</taxon>
        <taxon>organismal metagenomes</taxon>
    </lineage>
</organism>
<name>A0A6C0BMV0_9ZZZZ</name>
<protein>
    <submittedName>
        <fullName evidence="1">Uncharacterized protein</fullName>
    </submittedName>
</protein>
<accession>A0A6C0BMV0</accession>